<comment type="caution">
    <text evidence="1">The sequence shown here is derived from an EMBL/GenBank/DDBJ whole genome shotgun (WGS) entry which is preliminary data.</text>
</comment>
<accession>A0A0F9HK00</accession>
<gene>
    <name evidence="1" type="ORF">LCGC14_1694000</name>
</gene>
<evidence type="ECO:0008006" key="2">
    <source>
        <dbReference type="Google" id="ProtNLM"/>
    </source>
</evidence>
<dbReference type="AlphaFoldDB" id="A0A0F9HK00"/>
<dbReference type="EMBL" id="LAZR01014858">
    <property type="protein sequence ID" value="KKM15646.1"/>
    <property type="molecule type" value="Genomic_DNA"/>
</dbReference>
<proteinExistence type="predicted"/>
<protein>
    <recommendedName>
        <fullName evidence="2">SpoVT-AbrB domain-containing protein</fullName>
    </recommendedName>
</protein>
<sequence length="58" mass="6630">MPKLQRIKRSNGSVVFSVNIPLEIIEELCWEKGADLIITWTNIGDKDIMIIEKEETNG</sequence>
<organism evidence="1">
    <name type="scientific">marine sediment metagenome</name>
    <dbReference type="NCBI Taxonomy" id="412755"/>
    <lineage>
        <taxon>unclassified sequences</taxon>
        <taxon>metagenomes</taxon>
        <taxon>ecological metagenomes</taxon>
    </lineage>
</organism>
<reference evidence="1" key="1">
    <citation type="journal article" date="2015" name="Nature">
        <title>Complex archaea that bridge the gap between prokaryotes and eukaryotes.</title>
        <authorList>
            <person name="Spang A."/>
            <person name="Saw J.H."/>
            <person name="Jorgensen S.L."/>
            <person name="Zaremba-Niedzwiedzka K."/>
            <person name="Martijn J."/>
            <person name="Lind A.E."/>
            <person name="van Eijk R."/>
            <person name="Schleper C."/>
            <person name="Guy L."/>
            <person name="Ettema T.J."/>
        </authorList>
    </citation>
    <scope>NUCLEOTIDE SEQUENCE</scope>
</reference>
<evidence type="ECO:0000313" key="1">
    <source>
        <dbReference type="EMBL" id="KKM15646.1"/>
    </source>
</evidence>
<name>A0A0F9HK00_9ZZZZ</name>